<evidence type="ECO:0000256" key="2">
    <source>
        <dbReference type="SAM" id="MobiDB-lite"/>
    </source>
</evidence>
<feature type="domain" description="TerD" evidence="3">
    <location>
        <begin position="1"/>
        <end position="178"/>
    </location>
</feature>
<dbReference type="Proteomes" id="UP000272474">
    <property type="component" value="Unassembled WGS sequence"/>
</dbReference>
<sequence>MTRALDKGATIHLPDAVRAVLRWARTDTAAGAPGLDLSALLLDAEGRVRSEGDFVFYNQPRHPTGLVRKLAKRQDPAGERDTVHVDLARLDAEVTRVVLAASVDGADGFPVAQSAPRLLLRDATGGPGVSALAVLPLRPAAGETAVVCGECVRRDEGWEFRAVGQGYAGGLVALAADFGIRAAGAPAAPPRPAAPPAVPAPPPDAEPPAVPEAAPAGALAAPQPDPGFTLPPQGPQFLPTRP</sequence>
<dbReference type="EMBL" id="RBAL01000002">
    <property type="protein sequence ID" value="RKN45816.1"/>
    <property type="molecule type" value="Genomic_DNA"/>
</dbReference>
<dbReference type="Gene3D" id="2.60.60.30">
    <property type="entry name" value="sav2460 like domains"/>
    <property type="match status" value="1"/>
</dbReference>
<comment type="similarity">
    <text evidence="1">Belongs to the CAPAB/TerDEXZ family.</text>
</comment>
<keyword evidence="5" id="KW-1185">Reference proteome</keyword>
<feature type="region of interest" description="Disordered" evidence="2">
    <location>
        <begin position="185"/>
        <end position="242"/>
    </location>
</feature>
<comment type="caution">
    <text evidence="4">The sequence shown here is derived from an EMBL/GenBank/DDBJ whole genome shotgun (WGS) entry which is preliminary data.</text>
</comment>
<protein>
    <submittedName>
        <fullName evidence="4">TerD family protein</fullName>
    </submittedName>
</protein>
<dbReference type="OrthoDB" id="56224at2"/>
<organism evidence="4 5">
    <name type="scientific">Streptomyces hoynatensis</name>
    <dbReference type="NCBI Taxonomy" id="1141874"/>
    <lineage>
        <taxon>Bacteria</taxon>
        <taxon>Bacillati</taxon>
        <taxon>Actinomycetota</taxon>
        <taxon>Actinomycetes</taxon>
        <taxon>Kitasatosporales</taxon>
        <taxon>Streptomycetaceae</taxon>
        <taxon>Streptomyces</taxon>
    </lineage>
</organism>
<evidence type="ECO:0000313" key="4">
    <source>
        <dbReference type="EMBL" id="RKN45816.1"/>
    </source>
</evidence>
<dbReference type="Pfam" id="PF02342">
    <property type="entry name" value="TerD"/>
    <property type="match status" value="1"/>
</dbReference>
<accession>A0A3A9ZEW0</accession>
<dbReference type="InterPro" id="IPR003325">
    <property type="entry name" value="TerD"/>
</dbReference>
<evidence type="ECO:0000313" key="5">
    <source>
        <dbReference type="Proteomes" id="UP000272474"/>
    </source>
</evidence>
<dbReference type="PANTHER" id="PTHR32097">
    <property type="entry name" value="CAMP-BINDING PROTEIN 1-RELATED"/>
    <property type="match status" value="1"/>
</dbReference>
<dbReference type="PANTHER" id="PTHR32097:SF4">
    <property type="entry name" value="GENERAL STRESS PROTEIN 16U"/>
    <property type="match status" value="1"/>
</dbReference>
<dbReference type="InterPro" id="IPR051324">
    <property type="entry name" value="Stress/Tellurium_Resist"/>
</dbReference>
<dbReference type="AlphaFoldDB" id="A0A3A9ZEW0"/>
<feature type="compositionally biased region" description="Pro residues" evidence="2">
    <location>
        <begin position="187"/>
        <end position="210"/>
    </location>
</feature>
<proteinExistence type="inferred from homology"/>
<name>A0A3A9ZEW0_9ACTN</name>
<feature type="compositionally biased region" description="Low complexity" evidence="2">
    <location>
        <begin position="211"/>
        <end position="222"/>
    </location>
</feature>
<dbReference type="RefSeq" id="WP_120675895.1">
    <property type="nucleotide sequence ID" value="NZ_RBAL01000002.1"/>
</dbReference>
<gene>
    <name evidence="4" type="ORF">D7294_05030</name>
</gene>
<evidence type="ECO:0000259" key="3">
    <source>
        <dbReference type="Pfam" id="PF02342"/>
    </source>
</evidence>
<reference evidence="4 5" key="1">
    <citation type="journal article" date="2014" name="Int. J. Syst. Evol. Microbiol.">
        <title>Streptomyces hoynatensis sp. nov., isolated from deep marine sediment.</title>
        <authorList>
            <person name="Veyisoglu A."/>
            <person name="Sahin N."/>
        </authorList>
    </citation>
    <scope>NUCLEOTIDE SEQUENCE [LARGE SCALE GENOMIC DNA]</scope>
    <source>
        <strain evidence="4 5">KCTC 29097</strain>
    </source>
</reference>
<dbReference type="CDD" id="cd06974">
    <property type="entry name" value="TerD_like"/>
    <property type="match status" value="1"/>
</dbReference>
<evidence type="ECO:0000256" key="1">
    <source>
        <dbReference type="ARBA" id="ARBA00008775"/>
    </source>
</evidence>